<evidence type="ECO:0000313" key="1">
    <source>
        <dbReference type="EMBL" id="VFK52796.1"/>
    </source>
</evidence>
<dbReference type="EMBL" id="CAADFX010000055">
    <property type="protein sequence ID" value="VFK56894.1"/>
    <property type="molecule type" value="Genomic_DNA"/>
</dbReference>
<gene>
    <name evidence="3" type="ORF">BECKTUN1418D_GA0071000_10558</name>
    <name evidence="2" type="ORF">BECKTUN1418E_GA0071001_101530</name>
    <name evidence="1" type="ORF">BECKTUN1418F_GA0071002_101330</name>
</gene>
<dbReference type="AlphaFoldDB" id="A0A450ZI08"/>
<dbReference type="EMBL" id="CAADFV010000015">
    <property type="protein sequence ID" value="VFK53390.1"/>
    <property type="molecule type" value="Genomic_DNA"/>
</dbReference>
<organism evidence="2">
    <name type="scientific">Candidatus Kentrum sp. TUN</name>
    <dbReference type="NCBI Taxonomy" id="2126343"/>
    <lineage>
        <taxon>Bacteria</taxon>
        <taxon>Pseudomonadati</taxon>
        <taxon>Pseudomonadota</taxon>
        <taxon>Gammaproteobacteria</taxon>
        <taxon>Candidatus Kentrum</taxon>
    </lineage>
</organism>
<sequence>MPFPAERPATYEDVLRVPPECVAQLIHGQLHTLPRPAMRHALAGSHLGVILERDHMAGNNKSDGWWILDEPEIHLARKQMVVVGIISRERPS</sequence>
<reference evidence="2" key="1">
    <citation type="submission" date="2019-02" db="EMBL/GenBank/DDBJ databases">
        <authorList>
            <person name="Gruber-Vodicka R. H."/>
            <person name="Seah K. B. B."/>
        </authorList>
    </citation>
    <scope>NUCLEOTIDE SEQUENCE</scope>
    <source>
        <strain evidence="3">BECK_BY1</strain>
        <strain evidence="2">BECK_BY2</strain>
        <strain evidence="1">BECK_BY3</strain>
    </source>
</reference>
<evidence type="ECO:0000313" key="2">
    <source>
        <dbReference type="EMBL" id="VFK53390.1"/>
    </source>
</evidence>
<protein>
    <submittedName>
        <fullName evidence="2">Uncharacterized protein</fullName>
    </submittedName>
</protein>
<name>A0A450ZI08_9GAMM</name>
<dbReference type="EMBL" id="CAADFY010000013">
    <property type="protein sequence ID" value="VFK52796.1"/>
    <property type="molecule type" value="Genomic_DNA"/>
</dbReference>
<accession>A0A450ZI08</accession>
<evidence type="ECO:0000313" key="3">
    <source>
        <dbReference type="EMBL" id="VFK56894.1"/>
    </source>
</evidence>
<proteinExistence type="predicted"/>